<evidence type="ECO:0000256" key="4">
    <source>
        <dbReference type="ARBA" id="ARBA00022801"/>
    </source>
</evidence>
<dbReference type="SMART" id="SM00849">
    <property type="entry name" value="Lactamase_B"/>
    <property type="match status" value="1"/>
</dbReference>
<evidence type="ECO:0000313" key="8">
    <source>
        <dbReference type="Proteomes" id="UP001556367"/>
    </source>
</evidence>
<keyword evidence="8" id="KW-1185">Reference proteome</keyword>
<proteinExistence type="inferred from homology"/>
<dbReference type="PANTHER" id="PTHR42978:SF2">
    <property type="entry name" value="102 KBASES UNSTABLE REGION: FROM 1 TO 119443"/>
    <property type="match status" value="1"/>
</dbReference>
<dbReference type="Gene3D" id="3.60.15.10">
    <property type="entry name" value="Ribonuclease Z/Hydroxyacylglutathione hydrolase-like"/>
    <property type="match status" value="1"/>
</dbReference>
<keyword evidence="5" id="KW-0862">Zinc</keyword>
<feature type="domain" description="Metallo-beta-lactamase" evidence="6">
    <location>
        <begin position="44"/>
        <end position="279"/>
    </location>
</feature>
<evidence type="ECO:0000313" key="7">
    <source>
        <dbReference type="EMBL" id="KAL0960731.1"/>
    </source>
</evidence>
<dbReference type="CDD" id="cd07730">
    <property type="entry name" value="metallo-hydrolase-like_MBL-fold"/>
    <property type="match status" value="1"/>
</dbReference>
<evidence type="ECO:0000259" key="6">
    <source>
        <dbReference type="SMART" id="SM00849"/>
    </source>
</evidence>
<gene>
    <name evidence="7" type="ORF">HGRIS_005756</name>
</gene>
<comment type="similarity">
    <text evidence="2">Belongs to the metallo-beta-lactamase superfamily.</text>
</comment>
<comment type="caution">
    <text evidence="7">The sequence shown here is derived from an EMBL/GenBank/DDBJ whole genome shotgun (WGS) entry which is preliminary data.</text>
</comment>
<sequence>MFPLPPPSTSQAYCIVSALEAGHIELMDELFMTPSAPGALTVAPSLSFLVRHSEIKDTLVFDLGIRRDWYNQPPRTVAWIKSPGHAVHVPVDVADSLAKGGLSPVDITRVVLSHCHHDHVGDPRPFTDSEFLVGAQSKVLFDPGYPADPESRYSSDLLPADRTTYLEPEEWPPLGPFPHALDLYGDGSLYIVNAPGHAPGHINLLARTSPDGGWIYLAGDSAHNWRLINGEAEVSVGHPGWLSGQGHGCAHYNKEQADEHVARLRTLGNIPRVRIIIAHDEPWFAKHKGGDMFFPGTIPTL</sequence>
<dbReference type="PANTHER" id="PTHR42978">
    <property type="entry name" value="QUORUM-QUENCHING LACTONASE YTNP-RELATED-RELATED"/>
    <property type="match status" value="1"/>
</dbReference>
<protein>
    <recommendedName>
        <fullName evidence="6">Metallo-beta-lactamase domain-containing protein</fullName>
    </recommendedName>
</protein>
<name>A0ABR3K034_9AGAR</name>
<evidence type="ECO:0000256" key="1">
    <source>
        <dbReference type="ARBA" id="ARBA00001947"/>
    </source>
</evidence>
<dbReference type="Pfam" id="PF00753">
    <property type="entry name" value="Lactamase_B"/>
    <property type="match status" value="1"/>
</dbReference>
<comment type="cofactor">
    <cofactor evidence="1">
        <name>Zn(2+)</name>
        <dbReference type="ChEBI" id="CHEBI:29105"/>
    </cofactor>
</comment>
<accession>A0ABR3K034</accession>
<reference evidence="8" key="1">
    <citation type="submission" date="2024-06" db="EMBL/GenBank/DDBJ databases">
        <title>Multi-omics analyses provide insights into the biosynthesis of the anticancer antibiotic pleurotin in Hohenbuehelia grisea.</title>
        <authorList>
            <person name="Weaver J.A."/>
            <person name="Alberti F."/>
        </authorList>
    </citation>
    <scope>NUCLEOTIDE SEQUENCE [LARGE SCALE GENOMIC DNA]</scope>
    <source>
        <strain evidence="8">T-177</strain>
    </source>
</reference>
<dbReference type="Proteomes" id="UP001556367">
    <property type="component" value="Unassembled WGS sequence"/>
</dbReference>
<evidence type="ECO:0000256" key="5">
    <source>
        <dbReference type="ARBA" id="ARBA00022833"/>
    </source>
</evidence>
<evidence type="ECO:0000256" key="3">
    <source>
        <dbReference type="ARBA" id="ARBA00022723"/>
    </source>
</evidence>
<dbReference type="EMBL" id="JASNQZ010000001">
    <property type="protein sequence ID" value="KAL0960731.1"/>
    <property type="molecule type" value="Genomic_DNA"/>
</dbReference>
<dbReference type="InterPro" id="IPR001279">
    <property type="entry name" value="Metallo-B-lactamas"/>
</dbReference>
<dbReference type="InterPro" id="IPR036866">
    <property type="entry name" value="RibonucZ/Hydroxyglut_hydro"/>
</dbReference>
<dbReference type="SUPFAM" id="SSF56281">
    <property type="entry name" value="Metallo-hydrolase/oxidoreductase"/>
    <property type="match status" value="1"/>
</dbReference>
<keyword evidence="3" id="KW-0479">Metal-binding</keyword>
<organism evidence="7 8">
    <name type="scientific">Hohenbuehelia grisea</name>
    <dbReference type="NCBI Taxonomy" id="104357"/>
    <lineage>
        <taxon>Eukaryota</taxon>
        <taxon>Fungi</taxon>
        <taxon>Dikarya</taxon>
        <taxon>Basidiomycota</taxon>
        <taxon>Agaricomycotina</taxon>
        <taxon>Agaricomycetes</taxon>
        <taxon>Agaricomycetidae</taxon>
        <taxon>Agaricales</taxon>
        <taxon>Pleurotineae</taxon>
        <taxon>Pleurotaceae</taxon>
        <taxon>Hohenbuehelia</taxon>
    </lineage>
</organism>
<keyword evidence="4" id="KW-0378">Hydrolase</keyword>
<dbReference type="InterPro" id="IPR051013">
    <property type="entry name" value="MBL_superfamily_lactonases"/>
</dbReference>
<evidence type="ECO:0000256" key="2">
    <source>
        <dbReference type="ARBA" id="ARBA00007749"/>
    </source>
</evidence>